<keyword evidence="3" id="KW-0813">Transport</keyword>
<evidence type="ECO:0000256" key="4">
    <source>
        <dbReference type="ARBA" id="ARBA00022547"/>
    </source>
</evidence>
<dbReference type="AlphaFoldDB" id="A0A1X2GYK0"/>
<evidence type="ECO:0000256" key="8">
    <source>
        <dbReference type="ARBA" id="ARBA00023136"/>
    </source>
</evidence>
<proteinExistence type="inferred from homology"/>
<evidence type="ECO:0000256" key="2">
    <source>
        <dbReference type="ARBA" id="ARBA00005699"/>
    </source>
</evidence>
<dbReference type="GO" id="GO:0015078">
    <property type="term" value="F:proton transmembrane transporter activity"/>
    <property type="evidence" value="ECO:0007669"/>
    <property type="project" value="InterPro"/>
</dbReference>
<dbReference type="Pfam" id="PF04718">
    <property type="entry name" value="ATP-synt_G"/>
    <property type="match status" value="1"/>
</dbReference>
<evidence type="ECO:0000313" key="11">
    <source>
        <dbReference type="Proteomes" id="UP000242146"/>
    </source>
</evidence>
<dbReference type="EMBL" id="MCGT01000001">
    <property type="protein sequence ID" value="ORX63092.1"/>
    <property type="molecule type" value="Genomic_DNA"/>
</dbReference>
<evidence type="ECO:0000256" key="3">
    <source>
        <dbReference type="ARBA" id="ARBA00022448"/>
    </source>
</evidence>
<keyword evidence="5" id="KW-0375">Hydrogen ion transport</keyword>
<keyword evidence="6" id="KW-0406">Ion transport</keyword>
<dbReference type="OrthoDB" id="437at2759"/>
<comment type="similarity">
    <text evidence="2">Belongs to the ATPase g subunit family.</text>
</comment>
<evidence type="ECO:0000313" key="10">
    <source>
        <dbReference type="EMBL" id="ORX63092.1"/>
    </source>
</evidence>
<reference evidence="10 11" key="1">
    <citation type="submission" date="2016-07" db="EMBL/GenBank/DDBJ databases">
        <title>Pervasive Adenine N6-methylation of Active Genes in Fungi.</title>
        <authorList>
            <consortium name="DOE Joint Genome Institute"/>
            <person name="Mondo S.J."/>
            <person name="Dannebaum R.O."/>
            <person name="Kuo R.C."/>
            <person name="Labutti K."/>
            <person name="Haridas S."/>
            <person name="Kuo A."/>
            <person name="Salamov A."/>
            <person name="Ahrendt S.R."/>
            <person name="Lipzen A."/>
            <person name="Sullivan W."/>
            <person name="Andreopoulos W.B."/>
            <person name="Clum A."/>
            <person name="Lindquist E."/>
            <person name="Daum C."/>
            <person name="Ramamoorthy G.K."/>
            <person name="Gryganskyi A."/>
            <person name="Culley D."/>
            <person name="Magnuson J.K."/>
            <person name="James T.Y."/>
            <person name="O'Malley M.A."/>
            <person name="Stajich J.E."/>
            <person name="Spatafora J.W."/>
            <person name="Visel A."/>
            <person name="Grigoriev I.V."/>
        </authorList>
    </citation>
    <scope>NUCLEOTIDE SEQUENCE [LARGE SCALE GENOMIC DNA]</scope>
    <source>
        <strain evidence="10 11">NRRL 3301</strain>
    </source>
</reference>
<evidence type="ECO:0000256" key="1">
    <source>
        <dbReference type="ARBA" id="ARBA00004325"/>
    </source>
</evidence>
<dbReference type="GO" id="GO:0031966">
    <property type="term" value="C:mitochondrial membrane"/>
    <property type="evidence" value="ECO:0007669"/>
    <property type="project" value="UniProtKB-SubCell"/>
</dbReference>
<dbReference type="STRING" id="101127.A0A1X2GYK0"/>
<protein>
    <submittedName>
        <fullName evidence="10">Uncharacterized protein</fullName>
    </submittedName>
</protein>
<keyword evidence="11" id="KW-1185">Reference proteome</keyword>
<organism evidence="10 11">
    <name type="scientific">Hesseltinella vesiculosa</name>
    <dbReference type="NCBI Taxonomy" id="101127"/>
    <lineage>
        <taxon>Eukaryota</taxon>
        <taxon>Fungi</taxon>
        <taxon>Fungi incertae sedis</taxon>
        <taxon>Mucoromycota</taxon>
        <taxon>Mucoromycotina</taxon>
        <taxon>Mucoromycetes</taxon>
        <taxon>Mucorales</taxon>
        <taxon>Cunninghamellaceae</taxon>
        <taxon>Hesseltinella</taxon>
    </lineage>
</organism>
<keyword evidence="4" id="KW-0138">CF(0)</keyword>
<evidence type="ECO:0000256" key="5">
    <source>
        <dbReference type="ARBA" id="ARBA00022781"/>
    </source>
</evidence>
<evidence type="ECO:0000256" key="7">
    <source>
        <dbReference type="ARBA" id="ARBA00023128"/>
    </source>
</evidence>
<gene>
    <name evidence="10" type="ORF">DM01DRAFT_1331176</name>
</gene>
<evidence type="ECO:0000256" key="6">
    <source>
        <dbReference type="ARBA" id="ARBA00023065"/>
    </source>
</evidence>
<keyword evidence="7" id="KW-0496">Mitochondrion</keyword>
<keyword evidence="8" id="KW-0472">Membrane</keyword>
<name>A0A1X2GYK0_9FUNG</name>
<comment type="caution">
    <text evidence="10">The sequence shown here is derived from an EMBL/GenBank/DDBJ whole genome shotgun (WGS) entry which is preliminary data.</text>
</comment>
<evidence type="ECO:0000256" key="9">
    <source>
        <dbReference type="ARBA" id="ARBA00023310"/>
    </source>
</evidence>
<dbReference type="Proteomes" id="UP000242146">
    <property type="component" value="Unassembled WGS sequence"/>
</dbReference>
<comment type="subcellular location">
    <subcellularLocation>
        <location evidence="1">Mitochondrion membrane</location>
    </subcellularLocation>
</comment>
<sequence>MSAKIVSSAQSFLGKLVAIQKPIVYNAKVAGEIAKQVYVKEGMSFPTGAQVTEAQNVIKKNLNVEALKKVTWNDVVKGSAVAAQFYTFFLVGEIIGRRNFIGYKVEGAAAHHH</sequence>
<dbReference type="InterPro" id="IPR006808">
    <property type="entry name" value="ATP_synth_F0_gsu_mt"/>
</dbReference>
<dbReference type="GO" id="GO:0015986">
    <property type="term" value="P:proton motive force-driven ATP synthesis"/>
    <property type="evidence" value="ECO:0007669"/>
    <property type="project" value="InterPro"/>
</dbReference>
<keyword evidence="9" id="KW-0066">ATP synthesis</keyword>
<dbReference type="GO" id="GO:0045259">
    <property type="term" value="C:proton-transporting ATP synthase complex"/>
    <property type="evidence" value="ECO:0007669"/>
    <property type="project" value="UniProtKB-KW"/>
</dbReference>
<accession>A0A1X2GYK0</accession>